<sequence>MGAMNIINAAMCGLSFLWALLIMALTGNYIASGGGSAMINFDLFVSIFAMLTLFYLLPASIKDSLAFHPIIPLVLNILNTIFWFIGGVATAAYLNVHSCGDSDYYNSNDTAGGSEKKCREAQASTAFLWFGFASFAASTVLSGLAMKGGSSPRAGGIRRGPAMSQV</sequence>
<keyword evidence="2 5" id="KW-0812">Transmembrane</keyword>
<protein>
    <recommendedName>
        <fullName evidence="6">MARVEL domain-containing protein</fullName>
    </recommendedName>
</protein>
<dbReference type="GO" id="GO:0072659">
    <property type="term" value="P:protein localization to plasma membrane"/>
    <property type="evidence" value="ECO:0007669"/>
    <property type="project" value="TreeGrafter"/>
</dbReference>
<dbReference type="AlphaFoldDB" id="A0A4U0U6R9"/>
<keyword evidence="3 5" id="KW-1133">Transmembrane helix</keyword>
<comment type="caution">
    <text evidence="7">The sequence shown here is derived from an EMBL/GenBank/DDBJ whole genome shotgun (WGS) entry which is preliminary data.</text>
</comment>
<feature type="transmembrane region" description="Helical" evidence="5">
    <location>
        <begin position="70"/>
        <end position="94"/>
    </location>
</feature>
<dbReference type="OrthoDB" id="5423111at2759"/>
<proteinExistence type="predicted"/>
<dbReference type="Pfam" id="PF01284">
    <property type="entry name" value="MARVEL"/>
    <property type="match status" value="1"/>
</dbReference>
<dbReference type="GO" id="GO:0005886">
    <property type="term" value="C:plasma membrane"/>
    <property type="evidence" value="ECO:0007669"/>
    <property type="project" value="TreeGrafter"/>
</dbReference>
<evidence type="ECO:0000256" key="5">
    <source>
        <dbReference type="SAM" id="Phobius"/>
    </source>
</evidence>
<feature type="transmembrane region" description="Helical" evidence="5">
    <location>
        <begin position="126"/>
        <end position="146"/>
    </location>
</feature>
<accession>A0A4U0U6R9</accession>
<evidence type="ECO:0000313" key="8">
    <source>
        <dbReference type="Proteomes" id="UP000308549"/>
    </source>
</evidence>
<dbReference type="GO" id="GO:0070941">
    <property type="term" value="P:eisosome assembly"/>
    <property type="evidence" value="ECO:0007669"/>
    <property type="project" value="TreeGrafter"/>
</dbReference>
<name>A0A4U0U6R9_9PEZI</name>
<reference evidence="7 8" key="1">
    <citation type="submission" date="2017-03" db="EMBL/GenBank/DDBJ databases">
        <title>Genomes of endolithic fungi from Antarctica.</title>
        <authorList>
            <person name="Coleine C."/>
            <person name="Masonjones S."/>
            <person name="Stajich J.E."/>
        </authorList>
    </citation>
    <scope>NUCLEOTIDE SEQUENCE [LARGE SCALE GENOMIC DNA]</scope>
    <source>
        <strain evidence="7 8">CCFEE 6315</strain>
    </source>
</reference>
<evidence type="ECO:0000259" key="6">
    <source>
        <dbReference type="Pfam" id="PF01284"/>
    </source>
</evidence>
<evidence type="ECO:0000256" key="3">
    <source>
        <dbReference type="ARBA" id="ARBA00022989"/>
    </source>
</evidence>
<dbReference type="Proteomes" id="UP000308549">
    <property type="component" value="Unassembled WGS sequence"/>
</dbReference>
<dbReference type="GO" id="GO:0032126">
    <property type="term" value="C:eisosome"/>
    <property type="evidence" value="ECO:0007669"/>
    <property type="project" value="TreeGrafter"/>
</dbReference>
<feature type="transmembrane region" description="Helical" evidence="5">
    <location>
        <begin position="37"/>
        <end position="58"/>
    </location>
</feature>
<evidence type="ECO:0000256" key="1">
    <source>
        <dbReference type="ARBA" id="ARBA00004141"/>
    </source>
</evidence>
<dbReference type="InterPro" id="IPR008253">
    <property type="entry name" value="Marvel"/>
</dbReference>
<evidence type="ECO:0000256" key="4">
    <source>
        <dbReference type="ARBA" id="ARBA00023136"/>
    </source>
</evidence>
<dbReference type="EMBL" id="NAJL01000010">
    <property type="protein sequence ID" value="TKA30667.1"/>
    <property type="molecule type" value="Genomic_DNA"/>
</dbReference>
<comment type="subcellular location">
    <subcellularLocation>
        <location evidence="1">Membrane</location>
        <topology evidence="1">Multi-pass membrane protein</topology>
    </subcellularLocation>
</comment>
<keyword evidence="4 5" id="KW-0472">Membrane</keyword>
<evidence type="ECO:0000313" key="7">
    <source>
        <dbReference type="EMBL" id="TKA30667.1"/>
    </source>
</evidence>
<dbReference type="PANTHER" id="PTHR28165">
    <property type="entry name" value="NON-CLASSICAL EXPORT PROTEIN 2-RELATED"/>
    <property type="match status" value="1"/>
</dbReference>
<feature type="transmembrane region" description="Helical" evidence="5">
    <location>
        <begin position="7"/>
        <end position="31"/>
    </location>
</feature>
<gene>
    <name evidence="7" type="ORF">B0A50_02387</name>
</gene>
<keyword evidence="8" id="KW-1185">Reference proteome</keyword>
<dbReference type="PANTHER" id="PTHR28165:SF1">
    <property type="entry name" value="NON-CLASSICAL EXPORT PROTEIN 2-RELATED"/>
    <property type="match status" value="1"/>
</dbReference>
<evidence type="ECO:0000256" key="2">
    <source>
        <dbReference type="ARBA" id="ARBA00022692"/>
    </source>
</evidence>
<organism evidence="7 8">
    <name type="scientific">Salinomyces thailandicus</name>
    <dbReference type="NCBI Taxonomy" id="706561"/>
    <lineage>
        <taxon>Eukaryota</taxon>
        <taxon>Fungi</taxon>
        <taxon>Dikarya</taxon>
        <taxon>Ascomycota</taxon>
        <taxon>Pezizomycotina</taxon>
        <taxon>Dothideomycetes</taxon>
        <taxon>Dothideomycetidae</taxon>
        <taxon>Mycosphaerellales</taxon>
        <taxon>Teratosphaeriaceae</taxon>
        <taxon>Salinomyces</taxon>
    </lineage>
</organism>
<feature type="domain" description="MARVEL" evidence="6">
    <location>
        <begin position="10"/>
        <end position="141"/>
    </location>
</feature>
<dbReference type="InterPro" id="IPR052649">
    <property type="entry name" value="NCE102-like"/>
</dbReference>